<protein>
    <submittedName>
        <fullName evidence="1">Uncharacterized protein</fullName>
    </submittedName>
</protein>
<accession>A0A6N1NGD1</accession>
<dbReference type="EMBL" id="MF405918">
    <property type="protein sequence ID" value="QKU34245.1"/>
    <property type="molecule type" value="Genomic_DNA"/>
</dbReference>
<dbReference type="KEGG" id="vg:80517557"/>
<proteinExistence type="predicted"/>
<dbReference type="GeneID" id="80517557"/>
<sequence>MSSQVRIGGVWKDFFNYLSKQSKQCCTIKNLSQDPKKSIYVAKICDSTIVTNYSKNFENDNKNKLYLAPNSRLFIAVIPNGSNIFYTLFCCNMTMENVHSKFNNFGLALEGCFNVEPITMLPSFYQGYEYSKFTGDIVTVLKKIKSKDIEIITTTSANILYEQSFLVIDDHNIISIVDSKQFKNYQSKGINVQYIEGKKLFSNGEPFVEFDTIKKVNITNNDGSTKEINGSDVTIDYDNNFININKHVYDFSEINKTISFTNQEFFDMDNGLLVLAIDKNDNVFILYHRHIDFYNMLLLLKMFNCKDAILLCNSVNANIIWKESGFNTYNKTDFIGNPKTNLSNIITISG</sequence>
<reference evidence="1" key="2">
    <citation type="journal article" date="2018" name="Nat. Commun.">
        <title>Tailed giant Tupanvirus possesses the most complete translational apparatus of the known virosphere.</title>
        <authorList>
            <person name="Abrahao J."/>
            <person name="Silva L."/>
            <person name="Silva L.S."/>
            <person name="Khalil J.Y.B."/>
            <person name="Rodrigues R."/>
            <person name="Arantes T."/>
            <person name="Assis F."/>
            <person name="Boratto P."/>
            <person name="Andrade M."/>
            <person name="Kroon E.G."/>
            <person name="Ribeiro B."/>
            <person name="Bergier I."/>
            <person name="Seligmann H."/>
            <person name="Ghigo E."/>
            <person name="Colson P."/>
            <person name="Levasseur A."/>
            <person name="Kroemer G."/>
            <person name="Raoult D."/>
            <person name="La Scola B."/>
        </authorList>
    </citation>
    <scope>NUCLEOTIDE SEQUENCE [LARGE SCALE GENOMIC DNA]</scope>
    <source>
        <strain evidence="1">Deep ocean</strain>
    </source>
</reference>
<dbReference type="RefSeq" id="YP_010780866.1">
    <property type="nucleotide sequence ID" value="NC_075038.1"/>
</dbReference>
<organism evidence="1">
    <name type="scientific">Tupanvirus deep ocean</name>
    <dbReference type="NCBI Taxonomy" id="2126984"/>
    <lineage>
        <taxon>Viruses</taxon>
        <taxon>Varidnaviria</taxon>
        <taxon>Bamfordvirae</taxon>
        <taxon>Nucleocytoviricota</taxon>
        <taxon>Megaviricetes</taxon>
        <taxon>Imitervirales</taxon>
        <taxon>Mimiviridae</taxon>
        <taxon>Megamimivirinae</taxon>
        <taxon>Tupanvirus</taxon>
        <taxon>Tupanvirus altamarinense</taxon>
    </lineage>
</organism>
<name>A0A6N1NGD1_9VIRU</name>
<evidence type="ECO:0000313" key="1">
    <source>
        <dbReference type="EMBL" id="QKU34245.1"/>
    </source>
</evidence>
<reference evidence="1" key="1">
    <citation type="submission" date="2017-06" db="EMBL/GenBank/DDBJ databases">
        <authorList>
            <person name="Assis F.L."/>
            <person name="Abrahao J.S."/>
            <person name="Silva L."/>
            <person name="Khalil J.B."/>
            <person name="Rodrigues R."/>
            <person name="Silva L.S."/>
            <person name="Boratto P."/>
            <person name="Andrade M."/>
            <person name="Kroon E.G."/>
            <person name="Ribeiro B."/>
            <person name="Bergier I."/>
            <person name="Seligmann H."/>
            <person name="Ghigo E."/>
            <person name="Colson P."/>
            <person name="Levasseur A."/>
            <person name="Raoult D."/>
            <person name="Scola B.L."/>
        </authorList>
    </citation>
    <scope>NUCLEOTIDE SEQUENCE</scope>
    <source>
        <strain evidence="1">Deep ocean</strain>
    </source>
</reference>